<keyword evidence="4" id="KW-0325">Glycoprotein</keyword>
<dbReference type="CDD" id="cd07567">
    <property type="entry name" value="biotinidase_like"/>
    <property type="match status" value="1"/>
</dbReference>
<dbReference type="PANTHER" id="PTHR10609">
    <property type="entry name" value="BIOTINIDASE-RELATED"/>
    <property type="match status" value="1"/>
</dbReference>
<keyword evidence="6" id="KW-1185">Reference proteome</keyword>
<dbReference type="SUPFAM" id="SSF56317">
    <property type="entry name" value="Carbon-nitrogen hydrolase"/>
    <property type="match status" value="1"/>
</dbReference>
<keyword evidence="2" id="KW-0732">Signal</keyword>
<dbReference type="Pfam" id="PF19018">
    <property type="entry name" value="Vanin_C"/>
    <property type="match status" value="1"/>
</dbReference>
<sequence length="497" mass="55084">MELPKTCASAVLLVLSALGACAMDTYVAAVYEHNVVLSEDTEVPVSSEEALMLMEKNIAILEAAVKEAARQGANIIVTPEDGIYGWVFTRETLYPYLEDIPDPQVDWIPCAHPGRFAPSPVLERLSCLARSNSIYVVANMGDKKPCNSSDPRCPSDGHYQYNTNVVFDSEGKLVARYHKYNLFVTEKQFNYPKDPGFVTFNTSFGYFGIFTCADILYHDPAVVLASRFQVDTILFPTAWVNTLPLLSAVQFHSAWAMGMGVNFLSANTHNSTLDMTGSGIYAPDGPKAYYYSTEMDNGHLLVTELSSRPCLSPDYPAAVNWTLYASQTKQLPSNKHSFSGVFYHDLFSFTELTESEGNCAICQPDLCCHLSYKMVEKQQDEVYVLGAFDGLHVVEGEYYLQICTLLKCPSTNLSTCGEPVETAQTKFEMFSLSGTFGTSYVFPEVLYSGVQLAPGEFEVLRDGRLKSKHATSKPLVTATLFGRLYEKDLPHPLRTSL</sequence>
<evidence type="ECO:0000256" key="1">
    <source>
        <dbReference type="ARBA" id="ARBA00008225"/>
    </source>
</evidence>
<dbReference type="GO" id="GO:0015939">
    <property type="term" value="P:pantothenate metabolic process"/>
    <property type="evidence" value="ECO:0007669"/>
    <property type="project" value="TreeGrafter"/>
</dbReference>
<accession>A0A8U7NWU6</accession>
<reference evidence="5" key="3">
    <citation type="submission" date="2025-09" db="UniProtKB">
        <authorList>
            <consortium name="Ensembl"/>
        </authorList>
    </citation>
    <scope>IDENTIFICATION</scope>
</reference>
<dbReference type="PROSITE" id="PS50263">
    <property type="entry name" value="CN_HYDROLASE"/>
    <property type="match status" value="1"/>
</dbReference>
<dbReference type="InterPro" id="IPR043957">
    <property type="entry name" value="Vanin_C"/>
</dbReference>
<dbReference type="InterPro" id="IPR003010">
    <property type="entry name" value="C-N_Hydrolase"/>
</dbReference>
<organism evidence="5 6">
    <name type="scientific">Corvus moneduloides</name>
    <name type="common">New Caledonian crow</name>
    <dbReference type="NCBI Taxonomy" id="1196302"/>
    <lineage>
        <taxon>Eukaryota</taxon>
        <taxon>Metazoa</taxon>
        <taxon>Chordata</taxon>
        <taxon>Craniata</taxon>
        <taxon>Vertebrata</taxon>
        <taxon>Euteleostomi</taxon>
        <taxon>Archelosauria</taxon>
        <taxon>Archosauria</taxon>
        <taxon>Dinosauria</taxon>
        <taxon>Saurischia</taxon>
        <taxon>Theropoda</taxon>
        <taxon>Coelurosauria</taxon>
        <taxon>Aves</taxon>
        <taxon>Neognathae</taxon>
        <taxon>Neoaves</taxon>
        <taxon>Telluraves</taxon>
        <taxon>Australaves</taxon>
        <taxon>Passeriformes</taxon>
        <taxon>Corvoidea</taxon>
        <taxon>Corvidae</taxon>
        <taxon>Corvus</taxon>
    </lineage>
</organism>
<evidence type="ECO:0000313" key="6">
    <source>
        <dbReference type="Proteomes" id="UP000694553"/>
    </source>
</evidence>
<dbReference type="PANTHER" id="PTHR10609:SF27">
    <property type="entry name" value="CN HYDROLASE DOMAIN-CONTAINING PROTEIN-RELATED"/>
    <property type="match status" value="1"/>
</dbReference>
<reference evidence="6" key="1">
    <citation type="submission" date="2019-10" db="EMBL/GenBank/DDBJ databases">
        <title>Corvus moneduloides (New Caledonian crow) genome, bCorMon1, primary haplotype.</title>
        <authorList>
            <person name="Rutz C."/>
            <person name="Fungtammasan C."/>
            <person name="Mountcastle J."/>
            <person name="Formenti G."/>
            <person name="Chow W."/>
            <person name="Howe K."/>
            <person name="Steele M.P."/>
            <person name="Fernandes J."/>
            <person name="Gilbert M.T.P."/>
            <person name="Fedrigo O."/>
            <person name="Jarvis E.D."/>
            <person name="Gemmell N."/>
        </authorList>
    </citation>
    <scope>NUCLEOTIDE SEQUENCE [LARGE SCALE GENOMIC DNA]</scope>
</reference>
<dbReference type="Proteomes" id="UP000694553">
    <property type="component" value="Unassembled WGS sequence"/>
</dbReference>
<dbReference type="PROSITE" id="PS51257">
    <property type="entry name" value="PROKAR_LIPOPROTEIN"/>
    <property type="match status" value="1"/>
</dbReference>
<accession>A0A8C3E335</accession>
<dbReference type="Pfam" id="PF00795">
    <property type="entry name" value="CN_hydrolase"/>
    <property type="match status" value="1"/>
</dbReference>
<dbReference type="Ensembl" id="ENSCMUT00000016751.2">
    <property type="protein sequence ID" value="ENSCMUP00000015587.2"/>
    <property type="gene ID" value="ENSCMUG00000009691.2"/>
</dbReference>
<evidence type="ECO:0000256" key="2">
    <source>
        <dbReference type="ARBA" id="ARBA00022729"/>
    </source>
</evidence>
<dbReference type="InterPro" id="IPR040154">
    <property type="entry name" value="Biotinidase/VNN"/>
</dbReference>
<dbReference type="PIRSF" id="PIRSF011861">
    <property type="entry name" value="Biotinidase"/>
    <property type="match status" value="1"/>
</dbReference>
<keyword evidence="3" id="KW-0378">Hydrolase</keyword>
<dbReference type="InterPro" id="IPR036526">
    <property type="entry name" value="C-N_Hydrolase_sf"/>
</dbReference>
<evidence type="ECO:0000256" key="4">
    <source>
        <dbReference type="ARBA" id="ARBA00023180"/>
    </source>
</evidence>
<evidence type="ECO:0000256" key="3">
    <source>
        <dbReference type="ARBA" id="ARBA00022801"/>
    </source>
</evidence>
<protein>
    <submittedName>
        <fullName evidence="5">Uncharacterized protein</fullName>
    </submittedName>
</protein>
<dbReference type="FunFam" id="3.60.110.10:FF:000001">
    <property type="entry name" value="biotinidase isoform X1"/>
    <property type="match status" value="1"/>
</dbReference>
<reference evidence="5" key="2">
    <citation type="submission" date="2025-08" db="UniProtKB">
        <authorList>
            <consortium name="Ensembl"/>
        </authorList>
    </citation>
    <scope>IDENTIFICATION</scope>
</reference>
<proteinExistence type="inferred from homology"/>
<comment type="similarity">
    <text evidence="1">Belongs to the carbon-nitrogen hydrolase superfamily. BTD/VNN family.</text>
</comment>
<gene>
    <name evidence="5" type="primary">LOC116440704</name>
</gene>
<dbReference type="OMA" id="PSNDHYF"/>
<name>A0A8C3E335_CORMO</name>
<dbReference type="Gene3D" id="3.60.110.10">
    <property type="entry name" value="Carbon-nitrogen hydrolase"/>
    <property type="match status" value="1"/>
</dbReference>
<evidence type="ECO:0000313" key="5">
    <source>
        <dbReference type="Ensembl" id="ENSCMUP00000015587.2"/>
    </source>
</evidence>
<dbReference type="AlphaFoldDB" id="A0A8C3E335"/>
<dbReference type="InterPro" id="IPR012101">
    <property type="entry name" value="Biotinidase-like_euk"/>
</dbReference>
<dbReference type="GO" id="GO:0017159">
    <property type="term" value="F:pantetheine hydrolase activity"/>
    <property type="evidence" value="ECO:0007669"/>
    <property type="project" value="TreeGrafter"/>
</dbReference>